<name>A0A9P8P661_9ASCO</name>
<organism evidence="1 2">
    <name type="scientific">Ogataea philodendri</name>
    <dbReference type="NCBI Taxonomy" id="1378263"/>
    <lineage>
        <taxon>Eukaryota</taxon>
        <taxon>Fungi</taxon>
        <taxon>Dikarya</taxon>
        <taxon>Ascomycota</taxon>
        <taxon>Saccharomycotina</taxon>
        <taxon>Pichiomycetes</taxon>
        <taxon>Pichiales</taxon>
        <taxon>Pichiaceae</taxon>
        <taxon>Ogataea</taxon>
    </lineage>
</organism>
<accession>A0A9P8P661</accession>
<dbReference type="RefSeq" id="XP_046061159.1">
    <property type="nucleotide sequence ID" value="XM_046205190.1"/>
</dbReference>
<evidence type="ECO:0000313" key="2">
    <source>
        <dbReference type="Proteomes" id="UP000769157"/>
    </source>
</evidence>
<dbReference type="EMBL" id="JAEUBE010000295">
    <property type="protein sequence ID" value="KAH3665955.1"/>
    <property type="molecule type" value="Genomic_DNA"/>
</dbReference>
<proteinExistence type="predicted"/>
<keyword evidence="2" id="KW-1185">Reference proteome</keyword>
<protein>
    <submittedName>
        <fullName evidence="1">Uncharacterized protein</fullName>
    </submittedName>
</protein>
<sequence length="303" mass="34555">MDEMDPKPWRCILDALGGDLETGWSQTKSHGTSHFLLINFRHVDNTCLFLSHLRNEFGTGGTVNTQNVSKELDHSNLQSQTHTKVWNVVLSGPFGSSNHSLNTSSSKSTWNQDSICFANQLPCGMEVGFIIDLCLWFQVSRLDPNNLQLSRASHCTVFKRLDHRQVRIVQVCVLSNDCNRDFLERSIVLGGKFNPILVKFLTLFDHIKRNVHLSKLQSLAQVLNHFLFFQKQWNVVGRVDVMNCQNLLSSNMAEHSNLLNCWTFKFSQTSATDHIRRQPKGSEIFDSSLSWLGLLLSVDHRNQ</sequence>
<gene>
    <name evidence="1" type="ORF">OGAPHI_004144</name>
</gene>
<reference evidence="1" key="2">
    <citation type="submission" date="2021-01" db="EMBL/GenBank/DDBJ databases">
        <authorList>
            <person name="Schikora-Tamarit M.A."/>
        </authorList>
    </citation>
    <scope>NUCLEOTIDE SEQUENCE</scope>
    <source>
        <strain evidence="1">CBS6075</strain>
    </source>
</reference>
<comment type="caution">
    <text evidence="1">The sequence shown here is derived from an EMBL/GenBank/DDBJ whole genome shotgun (WGS) entry which is preliminary data.</text>
</comment>
<dbReference type="GeneID" id="70236109"/>
<evidence type="ECO:0000313" key="1">
    <source>
        <dbReference type="EMBL" id="KAH3665955.1"/>
    </source>
</evidence>
<dbReference type="AntiFam" id="ANF00280">
    <property type="entry name" value="Spurious ORF (shadow ORF of PyrG)"/>
</dbReference>
<reference evidence="1" key="1">
    <citation type="journal article" date="2021" name="Open Biol.">
        <title>Shared evolutionary footprints suggest mitochondrial oxidative damage underlies multiple complex I losses in fungi.</title>
        <authorList>
            <person name="Schikora-Tamarit M.A."/>
            <person name="Marcet-Houben M."/>
            <person name="Nosek J."/>
            <person name="Gabaldon T."/>
        </authorList>
    </citation>
    <scope>NUCLEOTIDE SEQUENCE</scope>
    <source>
        <strain evidence="1">CBS6075</strain>
    </source>
</reference>
<dbReference type="AlphaFoldDB" id="A0A9P8P661"/>
<dbReference type="Proteomes" id="UP000769157">
    <property type="component" value="Unassembled WGS sequence"/>
</dbReference>
<dbReference type="OrthoDB" id="10596935at2759"/>